<dbReference type="Proteomes" id="UP000576209">
    <property type="component" value="Unassembled WGS sequence"/>
</dbReference>
<keyword evidence="1" id="KW-0175">Coiled coil</keyword>
<feature type="transmembrane region" description="Helical" evidence="2">
    <location>
        <begin position="21"/>
        <end position="43"/>
    </location>
</feature>
<protein>
    <submittedName>
        <fullName evidence="3">Uncharacterized protein</fullName>
    </submittedName>
</protein>
<keyword evidence="2" id="KW-0472">Membrane</keyword>
<name>A0A840E2X6_9BACT</name>
<keyword evidence="2" id="KW-0812">Transmembrane</keyword>
<dbReference type="AlphaFoldDB" id="A0A840E2X6"/>
<proteinExistence type="predicted"/>
<evidence type="ECO:0000313" key="3">
    <source>
        <dbReference type="EMBL" id="MBB4079450.1"/>
    </source>
</evidence>
<feature type="transmembrane region" description="Helical" evidence="2">
    <location>
        <begin position="49"/>
        <end position="67"/>
    </location>
</feature>
<sequence length="341" mass="38422">MEAPQMKPKSFWKRPEGVTGLLFLVALVGVLGFVAVTFGAAILSFISTTIGLVVAGLIVLGLIYMIADPKTRNLVFYMYKSVMRAITGMFVQIDPIGILKTYVDELQGNLRKMNKQISQLRAQMHKLKEVIVNNEREISSNLKIAGKAKETNKRNVMILKSRRAGRLKDSNIKLEELYKKMEVLYRVLTKMYENSSILAEDIKDQVAVKEQERKAIHASHGAMTSAMSVIQGDPDQRAMFDMAMESITEDVANKVGEMERFMEVSANFMDSVDLQNGVFEEEGLNMLEEWEKESNSLLLGEEKTNLLLQANNDSDVLDLDAPIAERQRQTGSSNQYDSFFN</sequence>
<comment type="caution">
    <text evidence="3">The sequence shown here is derived from an EMBL/GenBank/DDBJ whole genome shotgun (WGS) entry which is preliminary data.</text>
</comment>
<evidence type="ECO:0000313" key="4">
    <source>
        <dbReference type="Proteomes" id="UP000576209"/>
    </source>
</evidence>
<feature type="coiled-coil region" evidence="1">
    <location>
        <begin position="103"/>
        <end position="137"/>
    </location>
</feature>
<evidence type="ECO:0000256" key="1">
    <source>
        <dbReference type="SAM" id="Coils"/>
    </source>
</evidence>
<evidence type="ECO:0000256" key="2">
    <source>
        <dbReference type="SAM" id="Phobius"/>
    </source>
</evidence>
<gene>
    <name evidence="3" type="ORF">GGR28_002075</name>
</gene>
<keyword evidence="2" id="KW-1133">Transmembrane helix</keyword>
<reference evidence="3 4" key="1">
    <citation type="submission" date="2020-08" db="EMBL/GenBank/DDBJ databases">
        <title>Genomic Encyclopedia of Type Strains, Phase IV (KMG-IV): sequencing the most valuable type-strain genomes for metagenomic binning, comparative biology and taxonomic classification.</title>
        <authorList>
            <person name="Goeker M."/>
        </authorList>
    </citation>
    <scope>NUCLEOTIDE SEQUENCE [LARGE SCALE GENOMIC DNA]</scope>
    <source>
        <strain evidence="3 4">DSM 105137</strain>
    </source>
</reference>
<accession>A0A840E2X6</accession>
<keyword evidence="4" id="KW-1185">Reference proteome</keyword>
<dbReference type="EMBL" id="JACIFF010000005">
    <property type="protein sequence ID" value="MBB4079450.1"/>
    <property type="molecule type" value="Genomic_DNA"/>
</dbReference>
<dbReference type="RefSeq" id="WP_183495705.1">
    <property type="nucleotide sequence ID" value="NZ_JACIFF010000005.1"/>
</dbReference>
<organism evidence="3 4">
    <name type="scientific">Neolewinella aquimaris</name>
    <dbReference type="NCBI Taxonomy" id="1835722"/>
    <lineage>
        <taxon>Bacteria</taxon>
        <taxon>Pseudomonadati</taxon>
        <taxon>Bacteroidota</taxon>
        <taxon>Saprospiria</taxon>
        <taxon>Saprospirales</taxon>
        <taxon>Lewinellaceae</taxon>
        <taxon>Neolewinella</taxon>
    </lineage>
</organism>